<feature type="domain" description="Peptidase M16 C-terminal" evidence="3">
    <location>
        <begin position="216"/>
        <end position="394"/>
    </location>
</feature>
<dbReference type="InterPro" id="IPR011765">
    <property type="entry name" value="Pept_M16_N"/>
</dbReference>
<feature type="signal peptide" evidence="1">
    <location>
        <begin position="1"/>
        <end position="26"/>
    </location>
</feature>
<dbReference type="Pfam" id="PF05193">
    <property type="entry name" value="Peptidase_M16_C"/>
    <property type="match status" value="1"/>
</dbReference>
<name>A0ABW0SXE5_9GAMM</name>
<dbReference type="InterPro" id="IPR011249">
    <property type="entry name" value="Metalloenz_LuxS/M16"/>
</dbReference>
<sequence>MSRHAKALRLAVFTAMLMMAAGGVFAASASADDFPATPPVPGPAPKLSVPTPSTQMLANGLQVISVRRAGLPLVTAELVLRGGGEMDPPALAGLADLTANLLSKGAAGKTAPQIAAAVEALGGSLSAAAGWDRSAVGVTVTTPKLPQALGLLAEVVRRPDFSAAELKRAQAQAIDDLRLSLSRPIALASLAAGRGVFGDGAYGHSRSGTPASIVRISREDVQHLHDKLYRPDNAILILAGDIAPEQAKQLAQSSFGDWRRPSTPLLPRPVGMAASHVPAILLIDQHGAGQAGVVVAHAAPPRKDADYYVGIVANAVLGGSYSARLNEEIRIKRGLSYGASSRLQPLDDAGMWLAAAQTKNPSAPQVVELVLGAFKRLGRTRVSASELAARKATLIGSYVNSLQTTAGLAEQVGELAIYGVKLEQIGKYIEQVQAVTPKQIEKYAARHLDADGSKVVVVGDAAQFGAAIRQAHPKAVLLKSSALDLGSPSLQPAAVGPKTIAR</sequence>
<evidence type="ECO:0000259" key="2">
    <source>
        <dbReference type="Pfam" id="PF00675"/>
    </source>
</evidence>
<organism evidence="4 5">
    <name type="scientific">Rhodanobacter terrae</name>
    <dbReference type="NCBI Taxonomy" id="418647"/>
    <lineage>
        <taxon>Bacteria</taxon>
        <taxon>Pseudomonadati</taxon>
        <taxon>Pseudomonadota</taxon>
        <taxon>Gammaproteobacteria</taxon>
        <taxon>Lysobacterales</taxon>
        <taxon>Rhodanobacteraceae</taxon>
        <taxon>Rhodanobacter</taxon>
    </lineage>
</organism>
<dbReference type="EMBL" id="JBHSNG010000008">
    <property type="protein sequence ID" value="MFC5581385.1"/>
    <property type="molecule type" value="Genomic_DNA"/>
</dbReference>
<keyword evidence="5" id="KW-1185">Reference proteome</keyword>
<dbReference type="InterPro" id="IPR007863">
    <property type="entry name" value="Peptidase_M16_C"/>
</dbReference>
<evidence type="ECO:0000259" key="3">
    <source>
        <dbReference type="Pfam" id="PF05193"/>
    </source>
</evidence>
<dbReference type="Proteomes" id="UP001596111">
    <property type="component" value="Unassembled WGS sequence"/>
</dbReference>
<evidence type="ECO:0000313" key="4">
    <source>
        <dbReference type="EMBL" id="MFC5581385.1"/>
    </source>
</evidence>
<dbReference type="PANTHER" id="PTHR11851:SF224">
    <property type="entry name" value="PROCESSING PROTEASE"/>
    <property type="match status" value="1"/>
</dbReference>
<dbReference type="SUPFAM" id="SSF63411">
    <property type="entry name" value="LuxS/MPP-like metallohydrolase"/>
    <property type="match status" value="2"/>
</dbReference>
<feature type="domain" description="Peptidase M16 N-terminal" evidence="2">
    <location>
        <begin position="64"/>
        <end position="172"/>
    </location>
</feature>
<protein>
    <submittedName>
        <fullName evidence="4">M16 family metallopeptidase</fullName>
    </submittedName>
</protein>
<accession>A0ABW0SXE5</accession>
<evidence type="ECO:0000313" key="5">
    <source>
        <dbReference type="Proteomes" id="UP001596111"/>
    </source>
</evidence>
<dbReference type="Gene3D" id="3.30.830.10">
    <property type="entry name" value="Metalloenzyme, LuxS/M16 peptidase-like"/>
    <property type="match status" value="2"/>
</dbReference>
<dbReference type="PANTHER" id="PTHR11851">
    <property type="entry name" value="METALLOPROTEASE"/>
    <property type="match status" value="1"/>
</dbReference>
<reference evidence="5" key="1">
    <citation type="journal article" date="2019" name="Int. J. Syst. Evol. Microbiol.">
        <title>The Global Catalogue of Microorganisms (GCM) 10K type strain sequencing project: providing services to taxonomists for standard genome sequencing and annotation.</title>
        <authorList>
            <consortium name="The Broad Institute Genomics Platform"/>
            <consortium name="The Broad Institute Genome Sequencing Center for Infectious Disease"/>
            <person name="Wu L."/>
            <person name="Ma J."/>
        </authorList>
    </citation>
    <scope>NUCLEOTIDE SEQUENCE [LARGE SCALE GENOMIC DNA]</scope>
    <source>
        <strain evidence="5">CGMCC 1.13587</strain>
    </source>
</reference>
<dbReference type="RefSeq" id="WP_377326565.1">
    <property type="nucleotide sequence ID" value="NZ_JBHSNG010000008.1"/>
</dbReference>
<dbReference type="Pfam" id="PF00675">
    <property type="entry name" value="Peptidase_M16"/>
    <property type="match status" value="1"/>
</dbReference>
<comment type="caution">
    <text evidence="4">The sequence shown here is derived from an EMBL/GenBank/DDBJ whole genome shotgun (WGS) entry which is preliminary data.</text>
</comment>
<proteinExistence type="predicted"/>
<evidence type="ECO:0000256" key="1">
    <source>
        <dbReference type="SAM" id="SignalP"/>
    </source>
</evidence>
<keyword evidence="1" id="KW-0732">Signal</keyword>
<dbReference type="InterPro" id="IPR050361">
    <property type="entry name" value="MPP/UQCRC_Complex"/>
</dbReference>
<feature type="chain" id="PRO_5045417751" evidence="1">
    <location>
        <begin position="27"/>
        <end position="502"/>
    </location>
</feature>
<gene>
    <name evidence="4" type="ORF">ACFPPB_09720</name>
</gene>